<accession>A0ABP0F0E2</accession>
<gene>
    <name evidence="1" type="ORF">CVLEPA_LOCUS914</name>
</gene>
<proteinExistence type="predicted"/>
<reference evidence="1 2" key="1">
    <citation type="submission" date="2024-02" db="EMBL/GenBank/DDBJ databases">
        <authorList>
            <person name="Daric V."/>
            <person name="Darras S."/>
        </authorList>
    </citation>
    <scope>NUCLEOTIDE SEQUENCE [LARGE SCALE GENOMIC DNA]</scope>
</reference>
<comment type="caution">
    <text evidence="1">The sequence shown here is derived from an EMBL/GenBank/DDBJ whole genome shotgun (WGS) entry which is preliminary data.</text>
</comment>
<keyword evidence="2" id="KW-1185">Reference proteome</keyword>
<evidence type="ECO:0000313" key="2">
    <source>
        <dbReference type="Proteomes" id="UP001642483"/>
    </source>
</evidence>
<dbReference type="Proteomes" id="UP001642483">
    <property type="component" value="Unassembled WGS sequence"/>
</dbReference>
<name>A0ABP0F0E2_CLALP</name>
<evidence type="ECO:0000313" key="1">
    <source>
        <dbReference type="EMBL" id="CAK8671884.1"/>
    </source>
</evidence>
<dbReference type="EMBL" id="CAWYQH010000001">
    <property type="protein sequence ID" value="CAK8671884.1"/>
    <property type="molecule type" value="Genomic_DNA"/>
</dbReference>
<organism evidence="1 2">
    <name type="scientific">Clavelina lepadiformis</name>
    <name type="common">Light-bulb sea squirt</name>
    <name type="synonym">Ascidia lepadiformis</name>
    <dbReference type="NCBI Taxonomy" id="159417"/>
    <lineage>
        <taxon>Eukaryota</taxon>
        <taxon>Metazoa</taxon>
        <taxon>Chordata</taxon>
        <taxon>Tunicata</taxon>
        <taxon>Ascidiacea</taxon>
        <taxon>Aplousobranchia</taxon>
        <taxon>Clavelinidae</taxon>
        <taxon>Clavelina</taxon>
    </lineage>
</organism>
<protein>
    <submittedName>
        <fullName evidence="1">Uncharacterized protein</fullName>
    </submittedName>
</protein>
<sequence>MMDILDEFPCNITCVDHIHFENNITLTFVSCRIGVHVYGNDKKIGFCNVPMQCERLAKHLLKLKHIKDMATAIDKVKKSLLPFQMQAVSMFDFVGEYFIAVLNNGDLIFFQNALREGLLKEKIFSNILGYATSTVSLTPVLKDKHTVVLTKTISLKNNNNGSIVVDKHGFAAFFGLEASLCCSDILLLCLSNGTIWYLPLNSSLGTPSFLYSLNDECIEVGTRKYDDTVTLLFCTKCGKVTSLIPKCDHFKVEVHWIKKDDDQLPNICCNRTNYFEQCRNSLIAKRNVLVLPRTNVFAVTNSTNLHRLRMDISELGKRRKTLNKFHEEAQTAIIRHKDLANLSIKSEDLFKYHFTESYLHVEVTDTNVSPLDFQVVLQSNSSSKTISSSSHTISVPFSDAVDCCQAKCFVCRNDVLIGSDSIKFNILNFMTYSSNVLWLEKRFSFKLLLCRSLTSQSIDFLKFLFQPEIVVKKQIFSLKIASDEIFVKFMLSSNEKQTAFHATSSNEYILWKFKSLMVYRLHNINKGSESAAL</sequence>